<accession>A0A844BL18</accession>
<evidence type="ECO:0000313" key="1">
    <source>
        <dbReference type="EMBL" id="MRI82600.1"/>
    </source>
</evidence>
<dbReference type="InterPro" id="IPR032290">
    <property type="entry name" value="DUF4839"/>
</dbReference>
<dbReference type="Proteomes" id="UP000469870">
    <property type="component" value="Unassembled WGS sequence"/>
</dbReference>
<organism evidence="1 2">
    <name type="scientific">Fundicoccus ignavus</name>
    <dbReference type="NCBI Taxonomy" id="2664442"/>
    <lineage>
        <taxon>Bacteria</taxon>
        <taxon>Bacillati</taxon>
        <taxon>Bacillota</taxon>
        <taxon>Bacilli</taxon>
        <taxon>Lactobacillales</taxon>
        <taxon>Aerococcaceae</taxon>
        <taxon>Fundicoccus</taxon>
    </lineage>
</organism>
<protein>
    <submittedName>
        <fullName evidence="1">DUF4839 domain-containing protein</fullName>
    </submittedName>
</protein>
<name>A0A844BL18_9LACT</name>
<dbReference type="EMBL" id="WJQR01000014">
    <property type="protein sequence ID" value="MRI82600.1"/>
    <property type="molecule type" value="Genomic_DNA"/>
</dbReference>
<sequence length="195" mass="22438">MKKLERNGLMDKVILLFLLSVIMAPANTIVSSAKNHLNQNTVRNSTSILSKQLKEEIRGSSKPTADKNITIENNQEFAALLMEKKGFSPTYAEFVEKYKGKTIEFDGNIAHMMRHDDYKTRFDFLIASGDYSETEMSGPYFKFEDVSVFDLNLQGDNIPDYVQERQKYLIIAKILKYNEDLGIVFLEPLELEYID</sequence>
<dbReference type="Pfam" id="PF16127">
    <property type="entry name" value="DUF4839"/>
    <property type="match status" value="1"/>
</dbReference>
<evidence type="ECO:0000313" key="2">
    <source>
        <dbReference type="Proteomes" id="UP000469870"/>
    </source>
</evidence>
<comment type="caution">
    <text evidence="1">The sequence shown here is derived from an EMBL/GenBank/DDBJ whole genome shotgun (WGS) entry which is preliminary data.</text>
</comment>
<proteinExistence type="predicted"/>
<reference evidence="1 2" key="1">
    <citation type="submission" date="2019-11" db="EMBL/GenBank/DDBJ databases">
        <title>Characterisation of Fundicoccus ignavus gen. nov. sp. nov., a novel genus of the family Aerococcaceae isolated from bulk tank milk.</title>
        <authorList>
            <person name="Siebert A."/>
            <person name="Huptas C."/>
            <person name="Wenning M."/>
            <person name="Scherer S."/>
            <person name="Doll E.V."/>
        </authorList>
    </citation>
    <scope>NUCLEOTIDE SEQUENCE [LARGE SCALE GENOMIC DNA]</scope>
    <source>
        <strain evidence="1 2">DSM 109653</strain>
    </source>
</reference>
<dbReference type="AlphaFoldDB" id="A0A844BL18"/>
<gene>
    <name evidence="1" type="ORF">GIY11_11325</name>
</gene>